<accession>A0A922I0M5</accession>
<organism evidence="2 3">
    <name type="scientific">Dermatophagoides farinae</name>
    <name type="common">American house dust mite</name>
    <dbReference type="NCBI Taxonomy" id="6954"/>
    <lineage>
        <taxon>Eukaryota</taxon>
        <taxon>Metazoa</taxon>
        <taxon>Ecdysozoa</taxon>
        <taxon>Arthropoda</taxon>
        <taxon>Chelicerata</taxon>
        <taxon>Arachnida</taxon>
        <taxon>Acari</taxon>
        <taxon>Acariformes</taxon>
        <taxon>Sarcoptiformes</taxon>
        <taxon>Astigmata</taxon>
        <taxon>Psoroptidia</taxon>
        <taxon>Analgoidea</taxon>
        <taxon>Pyroglyphidae</taxon>
        <taxon>Dermatophagoidinae</taxon>
        <taxon>Dermatophagoides</taxon>
    </lineage>
</organism>
<comment type="caution">
    <text evidence="2">The sequence shown here is derived from an EMBL/GenBank/DDBJ whole genome shotgun (WGS) entry which is preliminary data.</text>
</comment>
<proteinExistence type="predicted"/>
<evidence type="ECO:0000256" key="1">
    <source>
        <dbReference type="SAM" id="MobiDB-lite"/>
    </source>
</evidence>
<gene>
    <name evidence="2" type="ORF">DERF_007529</name>
</gene>
<evidence type="ECO:0000313" key="3">
    <source>
        <dbReference type="Proteomes" id="UP000790347"/>
    </source>
</evidence>
<keyword evidence="3" id="KW-1185">Reference proteome</keyword>
<dbReference type="Proteomes" id="UP000790347">
    <property type="component" value="Unassembled WGS sequence"/>
</dbReference>
<name>A0A922I0M5_DERFA</name>
<reference evidence="2" key="2">
    <citation type="journal article" date="2022" name="Res Sq">
        <title>Comparative Genomics Reveals Insights into the Divergent Evolution of Astigmatic Mites and Household Pest Adaptations.</title>
        <authorList>
            <person name="Xiong Q."/>
            <person name="Wan A.T.-Y."/>
            <person name="Liu X.-Y."/>
            <person name="Fung C.S.-H."/>
            <person name="Xiao X."/>
            <person name="Malainual N."/>
            <person name="Hou J."/>
            <person name="Wang L."/>
            <person name="Wang M."/>
            <person name="Yang K."/>
            <person name="Cui Y."/>
            <person name="Leung E."/>
            <person name="Nong W."/>
            <person name="Shin S.-K."/>
            <person name="Au S."/>
            <person name="Jeong K.Y."/>
            <person name="Chew F.T."/>
            <person name="Hui J."/>
            <person name="Leung T.F."/>
            <person name="Tungtrongchitr A."/>
            <person name="Zhong N."/>
            <person name="Liu Z."/>
            <person name="Tsui S."/>
        </authorList>
    </citation>
    <scope>NUCLEOTIDE SEQUENCE</scope>
    <source>
        <strain evidence="2">Derf</strain>
        <tissue evidence="2">Whole organism</tissue>
    </source>
</reference>
<protein>
    <submittedName>
        <fullName evidence="2">Uncharacterized protein</fullName>
    </submittedName>
</protein>
<reference evidence="2" key="1">
    <citation type="submission" date="2013-05" db="EMBL/GenBank/DDBJ databases">
        <authorList>
            <person name="Yim A.K.Y."/>
            <person name="Chan T.F."/>
            <person name="Ji K.M."/>
            <person name="Liu X.Y."/>
            <person name="Zhou J.W."/>
            <person name="Li R.Q."/>
            <person name="Yang K.Y."/>
            <person name="Li J."/>
            <person name="Li M."/>
            <person name="Law P.T.W."/>
            <person name="Wu Y.L."/>
            <person name="Cai Z.L."/>
            <person name="Qin H."/>
            <person name="Bao Y."/>
            <person name="Leung R.K.K."/>
            <person name="Ng P.K.S."/>
            <person name="Zou J."/>
            <person name="Zhong X.J."/>
            <person name="Ran P.X."/>
            <person name="Zhong N.S."/>
            <person name="Liu Z.G."/>
            <person name="Tsui S.K.W."/>
        </authorList>
    </citation>
    <scope>NUCLEOTIDE SEQUENCE</scope>
    <source>
        <strain evidence="2">Derf</strain>
        <tissue evidence="2">Whole organism</tissue>
    </source>
</reference>
<dbReference type="EMBL" id="ASGP02000003">
    <property type="protein sequence ID" value="KAH9516810.1"/>
    <property type="molecule type" value="Genomic_DNA"/>
</dbReference>
<sequence>MHRMTFRLKSKSKSLFKKILEYAIFDSIQFLRAYRSDICLTKVLNLKFYYTINNNVNNKMLYYKIVIHNTIAQSSLMTRPLQRVISNQSVRSRTKKKEKKKNLDID</sequence>
<evidence type="ECO:0000313" key="2">
    <source>
        <dbReference type="EMBL" id="KAH9516810.1"/>
    </source>
</evidence>
<feature type="region of interest" description="Disordered" evidence="1">
    <location>
        <begin position="87"/>
        <end position="106"/>
    </location>
</feature>
<dbReference type="AlphaFoldDB" id="A0A922I0M5"/>